<proteinExistence type="predicted"/>
<name>A0ACC0CVH9_9PEZI</name>
<dbReference type="Proteomes" id="UP001497680">
    <property type="component" value="Unassembled WGS sequence"/>
</dbReference>
<keyword evidence="2" id="KW-1185">Reference proteome</keyword>
<reference evidence="1 2" key="1">
    <citation type="journal article" date="2022" name="New Phytol.">
        <title>Ecological generalism drives hyperdiversity of secondary metabolite gene clusters in xylarialean endophytes.</title>
        <authorList>
            <person name="Franco M.E.E."/>
            <person name="Wisecaver J.H."/>
            <person name="Arnold A.E."/>
            <person name="Ju Y.M."/>
            <person name="Slot J.C."/>
            <person name="Ahrendt S."/>
            <person name="Moore L.P."/>
            <person name="Eastman K.E."/>
            <person name="Scott K."/>
            <person name="Konkel Z."/>
            <person name="Mondo S.J."/>
            <person name="Kuo A."/>
            <person name="Hayes R.D."/>
            <person name="Haridas S."/>
            <person name="Andreopoulos B."/>
            <person name="Riley R."/>
            <person name="LaButti K."/>
            <person name="Pangilinan J."/>
            <person name="Lipzen A."/>
            <person name="Amirebrahimi M."/>
            <person name="Yan J."/>
            <person name="Adam C."/>
            <person name="Keymanesh K."/>
            <person name="Ng V."/>
            <person name="Louie K."/>
            <person name="Northen T."/>
            <person name="Drula E."/>
            <person name="Henrissat B."/>
            <person name="Hsieh H.M."/>
            <person name="Youens-Clark K."/>
            <person name="Lutzoni F."/>
            <person name="Miadlikowska J."/>
            <person name="Eastwood D.C."/>
            <person name="Hamelin R.C."/>
            <person name="Grigoriev I.V."/>
            <person name="U'Ren J.M."/>
        </authorList>
    </citation>
    <scope>NUCLEOTIDE SEQUENCE [LARGE SCALE GENOMIC DNA]</scope>
    <source>
        <strain evidence="1 2">ER1909</strain>
    </source>
</reference>
<comment type="caution">
    <text evidence="1">The sequence shown here is derived from an EMBL/GenBank/DDBJ whole genome shotgun (WGS) entry which is preliminary data.</text>
</comment>
<protein>
    <submittedName>
        <fullName evidence="1">Uncharacterized protein</fullName>
    </submittedName>
</protein>
<organism evidence="1 2">
    <name type="scientific">Hypoxylon rubiginosum</name>
    <dbReference type="NCBI Taxonomy" id="110542"/>
    <lineage>
        <taxon>Eukaryota</taxon>
        <taxon>Fungi</taxon>
        <taxon>Dikarya</taxon>
        <taxon>Ascomycota</taxon>
        <taxon>Pezizomycotina</taxon>
        <taxon>Sordariomycetes</taxon>
        <taxon>Xylariomycetidae</taxon>
        <taxon>Xylariales</taxon>
        <taxon>Hypoxylaceae</taxon>
        <taxon>Hypoxylon</taxon>
    </lineage>
</organism>
<evidence type="ECO:0000313" key="2">
    <source>
        <dbReference type="Proteomes" id="UP001497680"/>
    </source>
</evidence>
<gene>
    <name evidence="1" type="ORF">F4821DRAFT_242875</name>
</gene>
<dbReference type="EMBL" id="MU394337">
    <property type="protein sequence ID" value="KAI6084444.1"/>
    <property type="molecule type" value="Genomic_DNA"/>
</dbReference>
<accession>A0ACC0CVH9</accession>
<sequence length="1116" mass="124829">MSAPSVPDVPGVPDPKDPLPDHDYSVQDHPRRPSLTANSETSHASSDLSFFQQPFPSLSDQSHSLDSAPALPASRNTRNLVIDSATAALPPARSIRRKPLSSTASPIATRYSSGEYLTIAKGLPKPDQRFSRSFSLDSPTVYDFPHPPVGPVIQPGLESPNDIILIQGNKEKIPEARHPLASVVDSSPAIIAGEVKRASSRASNPAEPQTSHTTDLSQHDGRTAYDDLFSDEEEDPLSEQIFDQYNSDSSDNHNSNHSSPSNTMSLHVTRKTTPPQLNLQPEDTAFHPTHDNRDIKTPNTDKPLPKSPGSSKLGTFFGWASSPSNTEISDKGFSPLPSPFNYSKAVSVTDASPVTTIGPQSLLDAPKALFGDSSSREYCESYLATPPTATISPAHQIEEMEDELKAISAELAASIRREMDLEDLVDRLQLERDNPTTTANKRTSDYFSDSGYSTAKLSEYDQSREEIEKIQRRSEQEKAQIRLELTNKLQDERSRRQQLDEQIKGLSERASQIDLDSIHNVDTSGRVKELENTCDTLRRKLTEERQVKDNFEDLLTALKGELQNASNERDNLRDEVVPQLRARVEGLEAQASELEKMNYESSKMQQELQNLKLENVSLKQIQSSSMGTISEEGGSIGSRLSRSNSLTGPPPSFKLQRPPSGLSRSKSVKAASPKTPESRDQMSERLKDVEEQRDALHRALKNLLERQEHQNRENEKKIRVLEMERDRLMTASPQKAGFQREVTNLRAEINVLRRRAEEALEQKWQVEKGLGGLKMDLDRAEQEIASLRSLLNEKDILIPPSLARQSNGSDKLAVPVTSDSLTIAYQDLQKAYTESLERIRKLESTSSDELTNMAMQKLELTLSSTIMERDLARQEAASYQEELDALRAEERVYMESEKALADELNESARRVEELAVQVRQQLSINQTLRQRISDTVTRGEAQQKANVDRITSLQAHLRTLEEKLDAAQNASEDRISRHEEEMSSLRASHNEQLKRMRDGLRSPRTFPPKSPLSPLFTAPGGRSPRLSATRSGPAMNVSEETQIDNLRARIAELENALTDADVEMQQVVGRMNTAQIEVLELQEEREAAISQTRKLERELQAERVQAFEGRFKMLQS</sequence>
<evidence type="ECO:0000313" key="1">
    <source>
        <dbReference type="EMBL" id="KAI6084444.1"/>
    </source>
</evidence>